<reference evidence="2 3" key="1">
    <citation type="journal article" date="2019" name="Nat. Ecol. Evol.">
        <title>Megaphylogeny resolves global patterns of mushroom evolution.</title>
        <authorList>
            <person name="Varga T."/>
            <person name="Krizsan K."/>
            <person name="Foldi C."/>
            <person name="Dima B."/>
            <person name="Sanchez-Garcia M."/>
            <person name="Sanchez-Ramirez S."/>
            <person name="Szollosi G.J."/>
            <person name="Szarkandi J.G."/>
            <person name="Papp V."/>
            <person name="Albert L."/>
            <person name="Andreopoulos W."/>
            <person name="Angelini C."/>
            <person name="Antonin V."/>
            <person name="Barry K.W."/>
            <person name="Bougher N.L."/>
            <person name="Buchanan P."/>
            <person name="Buyck B."/>
            <person name="Bense V."/>
            <person name="Catcheside P."/>
            <person name="Chovatia M."/>
            <person name="Cooper J."/>
            <person name="Damon W."/>
            <person name="Desjardin D."/>
            <person name="Finy P."/>
            <person name="Geml J."/>
            <person name="Haridas S."/>
            <person name="Hughes K."/>
            <person name="Justo A."/>
            <person name="Karasinski D."/>
            <person name="Kautmanova I."/>
            <person name="Kiss B."/>
            <person name="Kocsube S."/>
            <person name="Kotiranta H."/>
            <person name="LaButti K.M."/>
            <person name="Lechner B.E."/>
            <person name="Liimatainen K."/>
            <person name="Lipzen A."/>
            <person name="Lukacs Z."/>
            <person name="Mihaltcheva S."/>
            <person name="Morgado L.N."/>
            <person name="Niskanen T."/>
            <person name="Noordeloos M.E."/>
            <person name="Ohm R.A."/>
            <person name="Ortiz-Santana B."/>
            <person name="Ovrebo C."/>
            <person name="Racz N."/>
            <person name="Riley R."/>
            <person name="Savchenko A."/>
            <person name="Shiryaev A."/>
            <person name="Soop K."/>
            <person name="Spirin V."/>
            <person name="Szebenyi C."/>
            <person name="Tomsovsky M."/>
            <person name="Tulloss R.E."/>
            <person name="Uehling J."/>
            <person name="Grigoriev I.V."/>
            <person name="Vagvolgyi C."/>
            <person name="Papp T."/>
            <person name="Martin F.M."/>
            <person name="Miettinen O."/>
            <person name="Hibbett D.S."/>
            <person name="Nagy L.G."/>
        </authorList>
    </citation>
    <scope>NUCLEOTIDE SEQUENCE [LARGE SCALE GENOMIC DNA]</scope>
    <source>
        <strain evidence="2 3">HHB13444</strain>
    </source>
</reference>
<dbReference type="Proteomes" id="UP000308197">
    <property type="component" value="Unassembled WGS sequence"/>
</dbReference>
<dbReference type="STRING" id="1314778.A0A5C3NL10"/>
<organism evidence="2 3">
    <name type="scientific">Polyporus arcularius HHB13444</name>
    <dbReference type="NCBI Taxonomy" id="1314778"/>
    <lineage>
        <taxon>Eukaryota</taxon>
        <taxon>Fungi</taxon>
        <taxon>Dikarya</taxon>
        <taxon>Basidiomycota</taxon>
        <taxon>Agaricomycotina</taxon>
        <taxon>Agaricomycetes</taxon>
        <taxon>Polyporales</taxon>
        <taxon>Polyporaceae</taxon>
        <taxon>Polyporus</taxon>
    </lineage>
</organism>
<dbReference type="EMBL" id="ML212728">
    <property type="protein sequence ID" value="TFK78186.1"/>
    <property type="molecule type" value="Genomic_DNA"/>
</dbReference>
<dbReference type="AlphaFoldDB" id="A0A5C3NL10"/>
<accession>A0A5C3NL10</accession>
<evidence type="ECO:0000256" key="1">
    <source>
        <dbReference type="SAM" id="MobiDB-lite"/>
    </source>
</evidence>
<evidence type="ECO:0000313" key="2">
    <source>
        <dbReference type="EMBL" id="TFK78186.1"/>
    </source>
</evidence>
<dbReference type="InParanoid" id="A0A5C3NL10"/>
<gene>
    <name evidence="2" type="ORF">K466DRAFT_668509</name>
</gene>
<sequence length="179" mass="19653">MRDVALLLAEISHQTSPEYEYWTPRPPDDHLHEAVQRLILQYLVDHLDKDIPLDPTHRRPTQPQTDKDKHRTDSTPGSTRANGTRGSRSGRRGKDSRSSAQRLSKPKVSVTRTSDSQAPVVAGPSAGSRVDSRTSTTSRSRGPVVVDPKRKSGSQGGRSSKRLKGLEGSPVSINEEDEA</sequence>
<protein>
    <submittedName>
        <fullName evidence="2">Uncharacterized protein</fullName>
    </submittedName>
</protein>
<feature type="compositionally biased region" description="Low complexity" evidence="1">
    <location>
        <begin position="77"/>
        <end position="87"/>
    </location>
</feature>
<keyword evidence="3" id="KW-1185">Reference proteome</keyword>
<evidence type="ECO:0000313" key="3">
    <source>
        <dbReference type="Proteomes" id="UP000308197"/>
    </source>
</evidence>
<name>A0A5C3NL10_9APHY</name>
<feature type="region of interest" description="Disordered" evidence="1">
    <location>
        <begin position="50"/>
        <end position="179"/>
    </location>
</feature>
<proteinExistence type="predicted"/>